<keyword evidence="3" id="KW-1185">Reference proteome</keyword>
<gene>
    <name evidence="2" type="ORF">DXG03_002720</name>
</gene>
<comment type="caution">
    <text evidence="2">The sequence shown here is derived from an EMBL/GenBank/DDBJ whole genome shotgun (WGS) entry which is preliminary data.</text>
</comment>
<feature type="compositionally biased region" description="Basic and acidic residues" evidence="1">
    <location>
        <begin position="27"/>
        <end position="41"/>
    </location>
</feature>
<organism evidence="2 3">
    <name type="scientific">Asterophora parasitica</name>
    <dbReference type="NCBI Taxonomy" id="117018"/>
    <lineage>
        <taxon>Eukaryota</taxon>
        <taxon>Fungi</taxon>
        <taxon>Dikarya</taxon>
        <taxon>Basidiomycota</taxon>
        <taxon>Agaricomycotina</taxon>
        <taxon>Agaricomycetes</taxon>
        <taxon>Agaricomycetidae</taxon>
        <taxon>Agaricales</taxon>
        <taxon>Tricholomatineae</taxon>
        <taxon>Lyophyllaceae</taxon>
        <taxon>Asterophora</taxon>
    </lineage>
</organism>
<feature type="compositionally biased region" description="Basic and acidic residues" evidence="1">
    <location>
        <begin position="99"/>
        <end position="112"/>
    </location>
</feature>
<proteinExistence type="predicted"/>
<evidence type="ECO:0000313" key="2">
    <source>
        <dbReference type="EMBL" id="KAG5642496.1"/>
    </source>
</evidence>
<name>A0A9P7KC45_9AGAR</name>
<evidence type="ECO:0000313" key="3">
    <source>
        <dbReference type="Proteomes" id="UP000775547"/>
    </source>
</evidence>
<feature type="compositionally biased region" description="Basic and acidic residues" evidence="1">
    <location>
        <begin position="49"/>
        <end position="65"/>
    </location>
</feature>
<feature type="region of interest" description="Disordered" evidence="1">
    <location>
        <begin position="23"/>
        <end position="133"/>
    </location>
</feature>
<dbReference type="OrthoDB" id="2687798at2759"/>
<accession>A0A9P7KC45</accession>
<protein>
    <submittedName>
        <fullName evidence="2">Uncharacterized protein</fullName>
    </submittedName>
</protein>
<feature type="compositionally biased region" description="Polar residues" evidence="1">
    <location>
        <begin position="69"/>
        <end position="88"/>
    </location>
</feature>
<dbReference type="AlphaFoldDB" id="A0A9P7KC45"/>
<reference evidence="2" key="2">
    <citation type="submission" date="2021-10" db="EMBL/GenBank/DDBJ databases">
        <title>Phylogenomics reveals ancestral predisposition of the termite-cultivated fungus Termitomyces towards a domesticated lifestyle.</title>
        <authorList>
            <person name="Auxier B."/>
            <person name="Grum-Grzhimaylo A."/>
            <person name="Cardenas M.E."/>
            <person name="Lodge J.D."/>
            <person name="Laessoe T."/>
            <person name="Pedersen O."/>
            <person name="Smith M.E."/>
            <person name="Kuyper T.W."/>
            <person name="Franco-Molano E.A."/>
            <person name="Baroni T.J."/>
            <person name="Aanen D.K."/>
        </authorList>
    </citation>
    <scope>NUCLEOTIDE SEQUENCE</scope>
    <source>
        <strain evidence="2">AP01</strain>
        <tissue evidence="2">Mycelium</tissue>
    </source>
</reference>
<reference evidence="2" key="1">
    <citation type="submission" date="2020-07" db="EMBL/GenBank/DDBJ databases">
        <authorList>
            <person name="Nieuwenhuis M."/>
            <person name="Van De Peppel L.J.J."/>
        </authorList>
    </citation>
    <scope>NUCLEOTIDE SEQUENCE</scope>
    <source>
        <strain evidence="2">AP01</strain>
        <tissue evidence="2">Mycelium</tissue>
    </source>
</reference>
<evidence type="ECO:0000256" key="1">
    <source>
        <dbReference type="SAM" id="MobiDB-lite"/>
    </source>
</evidence>
<sequence>MLSRFTRTALTIQPHRTIHTSRALANVERKHTTDSYNKDIDPTPPQDSSIHRVDSFSENVQKPHEAPSGQWSRAGTQTSKYESVSKTEPYTAPGQDQRYGGKELLANEKGSETSKPGEGPEGKASGGRKPEGK</sequence>
<dbReference type="EMBL" id="JABCKV010000181">
    <property type="protein sequence ID" value="KAG5642496.1"/>
    <property type="molecule type" value="Genomic_DNA"/>
</dbReference>
<dbReference type="Proteomes" id="UP000775547">
    <property type="component" value="Unassembled WGS sequence"/>
</dbReference>